<gene>
    <name evidence="2" type="primary">tmcAL</name>
    <name evidence="3" type="ORF">KL86SPO_30698</name>
</gene>
<dbReference type="GO" id="GO:0000049">
    <property type="term" value="F:tRNA binding"/>
    <property type="evidence" value="ECO:0007669"/>
    <property type="project" value="UniProtKB-KW"/>
</dbReference>
<dbReference type="GO" id="GO:0005524">
    <property type="term" value="F:ATP binding"/>
    <property type="evidence" value="ECO:0007669"/>
    <property type="project" value="UniProtKB-KW"/>
</dbReference>
<keyword evidence="2" id="KW-0963">Cytoplasm</keyword>
<dbReference type="RefSeq" id="WP_288183883.1">
    <property type="nucleotide sequence ID" value="NZ_LT608335.1"/>
</dbReference>
<dbReference type="NCBIfam" id="NF010191">
    <property type="entry name" value="PRK13670.1"/>
    <property type="match status" value="1"/>
</dbReference>
<dbReference type="InterPro" id="IPR014729">
    <property type="entry name" value="Rossmann-like_a/b/a_fold"/>
</dbReference>
<accession>A0A212LSU1</accession>
<dbReference type="GO" id="GO:0006400">
    <property type="term" value="P:tRNA modification"/>
    <property type="evidence" value="ECO:0007669"/>
    <property type="project" value="UniProtKB-UniRule"/>
</dbReference>
<keyword evidence="2" id="KW-0694">RNA-binding</keyword>
<protein>
    <recommendedName>
        <fullName evidence="2">tRNA(Met) cytidine acetate ligase</fullName>
        <ecNumber evidence="2">6.3.4.-</ecNumber>
    </recommendedName>
</protein>
<sequence>MKAVGLIVEYNPFHNGHLWHLNEAKQISGAPFAIGVMSGNFTQRGEPAMTDKWSRAAMAVKAGVDLIVELPVVFSVRSAQYFATGGIRLLNHLGVVSHVCFGAEMPDMAKLLAAANALNQPAVITAMREQMKTGQTYAASLAAAVSARASVDAGLFQSPNNLLAIEYVRAINTYAPQLVPLPLKRLAADYHDSLITSPIASATAIRAAILQKGALSPGSTAWQALPPSCARQINELINAGKAPVTLADFSNIILAKIRAMRLDALAGLPDITEGLHNKINQAAFKATTVQELLAHSKSKRYTITRLQRIIIHALLETTKDQLAQFDQSGPLYARILAFNNNGRRLLKEISQHATIPLITKTAHYLTSKQQQPGSLSPLQAMLACDISATDIYALGFPNPVWRAGNQDYQTSPLYIAD</sequence>
<keyword evidence="2" id="KW-0547">Nucleotide-binding</keyword>
<comment type="catalytic activity">
    <reaction evidence="2">
        <text>cytidine(34) in elongator tRNA(Met) + acetate + ATP = N(4)-acetylcytidine(34) in elongator tRNA(Met) + AMP + diphosphate</text>
        <dbReference type="Rhea" id="RHEA:58144"/>
        <dbReference type="Rhea" id="RHEA-COMP:10693"/>
        <dbReference type="Rhea" id="RHEA-COMP:10694"/>
        <dbReference type="ChEBI" id="CHEBI:30089"/>
        <dbReference type="ChEBI" id="CHEBI:30616"/>
        <dbReference type="ChEBI" id="CHEBI:33019"/>
        <dbReference type="ChEBI" id="CHEBI:74900"/>
        <dbReference type="ChEBI" id="CHEBI:82748"/>
        <dbReference type="ChEBI" id="CHEBI:456215"/>
    </reaction>
</comment>
<evidence type="ECO:0000256" key="2">
    <source>
        <dbReference type="HAMAP-Rule" id="MF_01539"/>
    </source>
</evidence>
<feature type="binding site" evidence="2">
    <location>
        <begin position="7"/>
        <end position="20"/>
    </location>
    <ligand>
        <name>ATP</name>
        <dbReference type="ChEBI" id="CHEBI:30616"/>
    </ligand>
</feature>
<comment type="similarity">
    <text evidence="2">Belongs to the TmcAL family.</text>
</comment>
<keyword evidence="2" id="KW-0820">tRNA-binding</keyword>
<comment type="function">
    <text evidence="2">Catalyzes the formation of N(4)-acetylcytidine (ac(4)C) at the wobble position of elongator tRNA(Met), using acetate and ATP as substrates. First activates an acetate ion to form acetyladenylate (Ac-AMP) and then transfers the acetyl group to tRNA to form ac(4)C34.</text>
</comment>
<name>A0A212LSU1_9FIRM</name>
<dbReference type="EMBL" id="FMJE01000003">
    <property type="protein sequence ID" value="SCM80520.1"/>
    <property type="molecule type" value="Genomic_DNA"/>
</dbReference>
<comment type="caution">
    <text evidence="2">Lacks conserved residue(s) required for the propagation of feature annotation.</text>
</comment>
<dbReference type="EC" id="6.3.4.-" evidence="2"/>
<dbReference type="PANTHER" id="PTHR37825">
    <property type="entry name" value="TRNA(MET) CYTIDINE ACETATE LIGASE"/>
    <property type="match status" value="1"/>
</dbReference>
<dbReference type="InterPro" id="IPR008513">
    <property type="entry name" value="tRNA(Met)_cyd_acetate_ligase"/>
</dbReference>
<evidence type="ECO:0000313" key="3">
    <source>
        <dbReference type="EMBL" id="SCM80520.1"/>
    </source>
</evidence>
<feature type="binding site" evidence="2">
    <location>
        <position position="102"/>
    </location>
    <ligand>
        <name>ATP</name>
        <dbReference type="ChEBI" id="CHEBI:30616"/>
    </ligand>
</feature>
<dbReference type="GO" id="GO:0005737">
    <property type="term" value="C:cytoplasm"/>
    <property type="evidence" value="ECO:0007669"/>
    <property type="project" value="UniProtKB-SubCell"/>
</dbReference>
<dbReference type="AlphaFoldDB" id="A0A212LSU1"/>
<feature type="binding site" evidence="2">
    <location>
        <position position="160"/>
    </location>
    <ligand>
        <name>ATP</name>
        <dbReference type="ChEBI" id="CHEBI:30616"/>
    </ligand>
</feature>
<reference evidence="3" key="1">
    <citation type="submission" date="2016-08" db="EMBL/GenBank/DDBJ databases">
        <authorList>
            <person name="Seilhamer J.J."/>
        </authorList>
    </citation>
    <scope>NUCLEOTIDE SEQUENCE</scope>
    <source>
        <strain evidence="3">86</strain>
    </source>
</reference>
<proteinExistence type="inferred from homology"/>
<keyword evidence="2" id="KW-0067">ATP-binding</keyword>
<organism evidence="3">
    <name type="scientific">uncultured Sporomusa sp</name>
    <dbReference type="NCBI Taxonomy" id="307249"/>
    <lineage>
        <taxon>Bacteria</taxon>
        <taxon>Bacillati</taxon>
        <taxon>Bacillota</taxon>
        <taxon>Negativicutes</taxon>
        <taxon>Selenomonadales</taxon>
        <taxon>Sporomusaceae</taxon>
        <taxon>Sporomusa</taxon>
        <taxon>environmental samples</taxon>
    </lineage>
</organism>
<comment type="subcellular location">
    <subcellularLocation>
        <location evidence="2">Cytoplasm</location>
    </subcellularLocation>
</comment>
<evidence type="ECO:0000256" key="1">
    <source>
        <dbReference type="ARBA" id="ARBA00022694"/>
    </source>
</evidence>
<feature type="binding site" evidence="2">
    <location>
        <position position="185"/>
    </location>
    <ligand>
        <name>ATP</name>
        <dbReference type="ChEBI" id="CHEBI:30616"/>
    </ligand>
</feature>
<dbReference type="SUPFAM" id="SSF52374">
    <property type="entry name" value="Nucleotidylyl transferase"/>
    <property type="match status" value="1"/>
</dbReference>
<keyword evidence="1 2" id="KW-0819">tRNA processing</keyword>
<dbReference type="Gene3D" id="3.40.50.620">
    <property type="entry name" value="HUPs"/>
    <property type="match status" value="1"/>
</dbReference>
<dbReference type="GO" id="GO:0016879">
    <property type="term" value="F:ligase activity, forming carbon-nitrogen bonds"/>
    <property type="evidence" value="ECO:0007669"/>
    <property type="project" value="UniProtKB-UniRule"/>
</dbReference>
<dbReference type="HAMAP" id="MF_01539">
    <property type="entry name" value="TmcAL"/>
    <property type="match status" value="1"/>
</dbReference>
<dbReference type="PANTHER" id="PTHR37825:SF1">
    <property type="entry name" value="TRNA(MET) CYTIDINE ACETATE LIGASE"/>
    <property type="match status" value="1"/>
</dbReference>
<dbReference type="Pfam" id="PF05636">
    <property type="entry name" value="HIGH_NTase1"/>
    <property type="match status" value="1"/>
</dbReference>
<keyword evidence="2" id="KW-0436">Ligase</keyword>